<organism evidence="11 13">
    <name type="scientific">Leptospira perolatii</name>
    <dbReference type="NCBI Taxonomy" id="2023191"/>
    <lineage>
        <taxon>Bacteria</taxon>
        <taxon>Pseudomonadati</taxon>
        <taxon>Spirochaetota</taxon>
        <taxon>Spirochaetia</taxon>
        <taxon>Leptospirales</taxon>
        <taxon>Leptospiraceae</taxon>
        <taxon>Leptospira</taxon>
    </lineage>
</organism>
<evidence type="ECO:0000259" key="9">
    <source>
        <dbReference type="Pfam" id="PF13847"/>
    </source>
</evidence>
<feature type="domain" description="Methyltransferase" evidence="9">
    <location>
        <begin position="70"/>
        <end position="222"/>
    </location>
</feature>
<comment type="catalytic activity">
    <reaction evidence="7">
        <text>arsenic triglutathione + 2 [thioredoxin]-dithiol + 2 S-adenosyl-L-methionine + H2O = dimethylarsinous acid + 2 [thioredoxin]-disulfide + 3 glutathione + 2 S-adenosyl-L-homocysteine + 2 H(+)</text>
        <dbReference type="Rhea" id="RHEA:69464"/>
        <dbReference type="Rhea" id="RHEA-COMP:10698"/>
        <dbReference type="Rhea" id="RHEA-COMP:10700"/>
        <dbReference type="ChEBI" id="CHEBI:15377"/>
        <dbReference type="ChEBI" id="CHEBI:15378"/>
        <dbReference type="ChEBI" id="CHEBI:23808"/>
        <dbReference type="ChEBI" id="CHEBI:29950"/>
        <dbReference type="ChEBI" id="CHEBI:50058"/>
        <dbReference type="ChEBI" id="CHEBI:57856"/>
        <dbReference type="ChEBI" id="CHEBI:57925"/>
        <dbReference type="ChEBI" id="CHEBI:59789"/>
        <dbReference type="ChEBI" id="CHEBI:183640"/>
        <dbReference type="EC" id="2.1.1.137"/>
    </reaction>
</comment>
<dbReference type="RefSeq" id="WP_100714224.1">
    <property type="nucleotide sequence ID" value="NZ_NPDY01000010.1"/>
</dbReference>
<evidence type="ECO:0000313" key="11">
    <source>
        <dbReference type="EMBL" id="PJZ72545.1"/>
    </source>
</evidence>
<dbReference type="CDD" id="cd02440">
    <property type="entry name" value="AdoMet_MTases"/>
    <property type="match status" value="1"/>
</dbReference>
<dbReference type="InterPro" id="IPR026669">
    <property type="entry name" value="Arsenite_MeTrfase-like"/>
</dbReference>
<dbReference type="Pfam" id="PF13847">
    <property type="entry name" value="Methyltransf_31"/>
    <property type="match status" value="1"/>
</dbReference>
<dbReference type="Gene3D" id="3.40.5.100">
    <property type="match status" value="1"/>
</dbReference>
<comment type="catalytic activity">
    <reaction evidence="6">
        <text>arsenic triglutathione + [thioredoxin]-dithiol + S-adenosyl-L-methionine + 2 H2O = methylarsonous acid + [thioredoxin]-disulfide + 3 glutathione + S-adenosyl-L-homocysteine + H(+)</text>
        <dbReference type="Rhea" id="RHEA:69460"/>
        <dbReference type="Rhea" id="RHEA-COMP:10698"/>
        <dbReference type="Rhea" id="RHEA-COMP:10700"/>
        <dbReference type="ChEBI" id="CHEBI:15377"/>
        <dbReference type="ChEBI" id="CHEBI:15378"/>
        <dbReference type="ChEBI" id="CHEBI:17826"/>
        <dbReference type="ChEBI" id="CHEBI:29950"/>
        <dbReference type="ChEBI" id="CHEBI:50058"/>
        <dbReference type="ChEBI" id="CHEBI:57856"/>
        <dbReference type="ChEBI" id="CHEBI:57925"/>
        <dbReference type="ChEBI" id="CHEBI:59789"/>
        <dbReference type="ChEBI" id="CHEBI:183640"/>
        <dbReference type="EC" id="2.1.1.137"/>
    </reaction>
</comment>
<dbReference type="EMBL" id="NPDY01000010">
    <property type="protein sequence ID" value="PJZ69410.1"/>
    <property type="molecule type" value="Genomic_DNA"/>
</dbReference>
<comment type="similarity">
    <text evidence="3">Belongs to the methyltransferase superfamily. Arsenite methyltransferase family.</text>
</comment>
<gene>
    <name evidence="10" type="ORF">CH360_11710</name>
    <name evidence="11" type="ORF">CH373_14145</name>
</gene>
<evidence type="ECO:0000256" key="3">
    <source>
        <dbReference type="ARBA" id="ARBA00034487"/>
    </source>
</evidence>
<keyword evidence="1 11" id="KW-0808">Transferase</keyword>
<protein>
    <recommendedName>
        <fullName evidence="5">Arsenite methyltransferase</fullName>
        <ecNumber evidence="4">2.1.1.137</ecNumber>
    </recommendedName>
</protein>
<dbReference type="EC" id="2.1.1.137" evidence="4"/>
<evidence type="ECO:0000256" key="5">
    <source>
        <dbReference type="ARBA" id="ARBA00034545"/>
    </source>
</evidence>
<dbReference type="Gene3D" id="3.40.50.150">
    <property type="entry name" value="Vaccinia Virus protein VP39"/>
    <property type="match status" value="1"/>
</dbReference>
<evidence type="ECO:0000313" key="10">
    <source>
        <dbReference type="EMBL" id="PJZ69410.1"/>
    </source>
</evidence>
<evidence type="ECO:0000256" key="8">
    <source>
        <dbReference type="ARBA" id="ARBA00048428"/>
    </source>
</evidence>
<keyword evidence="2" id="KW-0949">S-adenosyl-L-methionine</keyword>
<dbReference type="InterPro" id="IPR025714">
    <property type="entry name" value="Methyltranfer_dom"/>
</dbReference>
<dbReference type="InterPro" id="IPR029063">
    <property type="entry name" value="SAM-dependent_MTases_sf"/>
</dbReference>
<comment type="caution">
    <text evidence="11">The sequence shown here is derived from an EMBL/GenBank/DDBJ whole genome shotgun (WGS) entry which is preliminary data.</text>
</comment>
<evidence type="ECO:0000256" key="6">
    <source>
        <dbReference type="ARBA" id="ARBA00047941"/>
    </source>
</evidence>
<dbReference type="EMBL" id="NPDZ01000009">
    <property type="protein sequence ID" value="PJZ72545.1"/>
    <property type="molecule type" value="Genomic_DNA"/>
</dbReference>
<name>A0A2M9ZKE8_9LEPT</name>
<dbReference type="OrthoDB" id="9808140at2"/>
<keyword evidence="12" id="KW-1185">Reference proteome</keyword>
<evidence type="ECO:0000256" key="2">
    <source>
        <dbReference type="ARBA" id="ARBA00022691"/>
    </source>
</evidence>
<evidence type="ECO:0000256" key="7">
    <source>
        <dbReference type="ARBA" id="ARBA00047943"/>
    </source>
</evidence>
<evidence type="ECO:0000313" key="13">
    <source>
        <dbReference type="Proteomes" id="UP000231990"/>
    </source>
</evidence>
<dbReference type="AlphaFoldDB" id="A0A2M9ZKE8"/>
<evidence type="ECO:0000256" key="4">
    <source>
        <dbReference type="ARBA" id="ARBA00034521"/>
    </source>
</evidence>
<proteinExistence type="inferred from homology"/>
<dbReference type="Proteomes" id="UP000231962">
    <property type="component" value="Unassembled WGS sequence"/>
</dbReference>
<dbReference type="PANTHER" id="PTHR43675:SF8">
    <property type="entry name" value="ARSENITE METHYLTRANSFERASE"/>
    <property type="match status" value="1"/>
</dbReference>
<sequence>MFIGNDPRSELEIVKDYYGKTLKSNLDLQTNACTVSQSPPKYLKEILQNIHEEVKEKFYGCGSPIPYDLEGKTVLDLGSGSGRDCFVLSKLVGATGKVIGIDMTKEQIEVANKYKEYHSKLFGYSELNIKFINGFIEDLRSCQVGDSSIDIVISNCVINLSPSKEKVFSEIFRVLKPGGELFFSDIFSNRRLPREISEDSVLLGECLGGAMYTEDFRRLLNQIGCSDFRVLSKSRILVQNPELEEKIGKNEFYAMTIRAFKLDLEDRCEDYGQTAKYLGTIEHCPNVFELDDHHAFEKGKWTSVCGNTAMMLEETRYSKHFEVLGERKEHFGLFDCTDTGSANTEKTISGCC</sequence>
<evidence type="ECO:0000256" key="1">
    <source>
        <dbReference type="ARBA" id="ARBA00022679"/>
    </source>
</evidence>
<accession>A0A2M9ZKE8</accession>
<dbReference type="PANTHER" id="PTHR43675">
    <property type="entry name" value="ARSENITE METHYLTRANSFERASE"/>
    <property type="match status" value="1"/>
</dbReference>
<evidence type="ECO:0000313" key="12">
    <source>
        <dbReference type="Proteomes" id="UP000231962"/>
    </source>
</evidence>
<dbReference type="SUPFAM" id="SSF53335">
    <property type="entry name" value="S-adenosyl-L-methionine-dependent methyltransferases"/>
    <property type="match status" value="1"/>
</dbReference>
<keyword evidence="11" id="KW-0489">Methyltransferase</keyword>
<dbReference type="Proteomes" id="UP000231990">
    <property type="component" value="Unassembled WGS sequence"/>
</dbReference>
<dbReference type="GO" id="GO:0032259">
    <property type="term" value="P:methylation"/>
    <property type="evidence" value="ECO:0007669"/>
    <property type="project" value="UniProtKB-KW"/>
</dbReference>
<dbReference type="GO" id="GO:0030791">
    <property type="term" value="F:arsenite methyltransferase activity"/>
    <property type="evidence" value="ECO:0007669"/>
    <property type="project" value="UniProtKB-EC"/>
</dbReference>
<reference evidence="12 13" key="1">
    <citation type="submission" date="2017-07" db="EMBL/GenBank/DDBJ databases">
        <title>Leptospira spp. isolated from tropical soils.</title>
        <authorList>
            <person name="Thibeaux R."/>
            <person name="Iraola G."/>
            <person name="Ferres I."/>
            <person name="Bierque E."/>
            <person name="Girault D."/>
            <person name="Soupe-Gilbert M.-E."/>
            <person name="Picardeau M."/>
            <person name="Goarant C."/>
        </authorList>
    </citation>
    <scope>NUCLEOTIDE SEQUENCE [LARGE SCALE GENOMIC DNA]</scope>
    <source>
        <strain evidence="11 13">FH1-B-B1</strain>
        <strain evidence="10 12">FH1-B-C1</strain>
    </source>
</reference>
<comment type="catalytic activity">
    <reaction evidence="8">
        <text>arsenic triglutathione + 3 [thioredoxin]-dithiol + 3 S-adenosyl-L-methionine = trimethylarsine + 3 [thioredoxin]-disulfide + 3 glutathione + 3 S-adenosyl-L-homocysteine + 3 H(+)</text>
        <dbReference type="Rhea" id="RHEA:69432"/>
        <dbReference type="Rhea" id="RHEA-COMP:10698"/>
        <dbReference type="Rhea" id="RHEA-COMP:10700"/>
        <dbReference type="ChEBI" id="CHEBI:15378"/>
        <dbReference type="ChEBI" id="CHEBI:27130"/>
        <dbReference type="ChEBI" id="CHEBI:29950"/>
        <dbReference type="ChEBI" id="CHEBI:50058"/>
        <dbReference type="ChEBI" id="CHEBI:57856"/>
        <dbReference type="ChEBI" id="CHEBI:57925"/>
        <dbReference type="ChEBI" id="CHEBI:59789"/>
        <dbReference type="ChEBI" id="CHEBI:183640"/>
        <dbReference type="EC" id="2.1.1.137"/>
    </reaction>
</comment>